<dbReference type="GO" id="GO:0009507">
    <property type="term" value="C:chloroplast"/>
    <property type="evidence" value="ECO:0007669"/>
    <property type="project" value="TreeGrafter"/>
</dbReference>
<dbReference type="InterPro" id="IPR036873">
    <property type="entry name" value="Rhodanese-like_dom_sf"/>
</dbReference>
<dbReference type="Proteomes" id="UP000236161">
    <property type="component" value="Unassembled WGS sequence"/>
</dbReference>
<sequence length="202" mass="22178">MSLRCAGLAQLSPLRPSLLIAPRSQDRLDQQNPTASSSPIRAIPPKDAAAALRPAGGYRLLDVRPPWERERAWIRGSLHVPLYVEDTQVDPVTLLKKSVHFGYIGLWTGQRFTALNPSFVSEVKRLVPRKDKKLLVACGEGLRSLAAVKKLREEGGYGDLAWLAGGFNRSGEDDFGDVERGTKLQYAAVGESFNSHFPAEGE</sequence>
<name>A0A2I0B4F7_9ASPA</name>
<keyword evidence="3" id="KW-1185">Reference proteome</keyword>
<dbReference type="InterPro" id="IPR001763">
    <property type="entry name" value="Rhodanese-like_dom"/>
</dbReference>
<dbReference type="EMBL" id="KZ451916">
    <property type="protein sequence ID" value="PKA62683.1"/>
    <property type="molecule type" value="Genomic_DNA"/>
</dbReference>
<dbReference type="Pfam" id="PF00581">
    <property type="entry name" value="Rhodanese"/>
    <property type="match status" value="1"/>
</dbReference>
<gene>
    <name evidence="2" type="primary">STR10</name>
    <name evidence="2" type="ORF">AXF42_Ash012270</name>
</gene>
<dbReference type="OrthoDB" id="566238at2759"/>
<dbReference type="CDD" id="cd00158">
    <property type="entry name" value="RHOD"/>
    <property type="match status" value="1"/>
</dbReference>
<evidence type="ECO:0000313" key="3">
    <source>
        <dbReference type="Proteomes" id="UP000236161"/>
    </source>
</evidence>
<evidence type="ECO:0000259" key="1">
    <source>
        <dbReference type="PROSITE" id="PS50206"/>
    </source>
</evidence>
<dbReference type="SMART" id="SM00450">
    <property type="entry name" value="RHOD"/>
    <property type="match status" value="1"/>
</dbReference>
<dbReference type="AlphaFoldDB" id="A0A2I0B4F7"/>
<dbReference type="Gene3D" id="3.40.250.10">
    <property type="entry name" value="Rhodanese-like domain"/>
    <property type="match status" value="1"/>
</dbReference>
<evidence type="ECO:0000313" key="2">
    <source>
        <dbReference type="EMBL" id="PKA62683.1"/>
    </source>
</evidence>
<dbReference type="PROSITE" id="PS50206">
    <property type="entry name" value="RHODANESE_3"/>
    <property type="match status" value="1"/>
</dbReference>
<dbReference type="STRING" id="1088818.A0A2I0B4F7"/>
<feature type="domain" description="Rhodanese" evidence="1">
    <location>
        <begin position="54"/>
        <end position="179"/>
    </location>
</feature>
<dbReference type="SUPFAM" id="SSF52821">
    <property type="entry name" value="Rhodanese/Cell cycle control phosphatase"/>
    <property type="match status" value="1"/>
</dbReference>
<dbReference type="PANTHER" id="PTHR45510">
    <property type="entry name" value="RHODANESE-LIKE DOMAIN-CONTAINING PROTEIN 10"/>
    <property type="match status" value="1"/>
</dbReference>
<proteinExistence type="predicted"/>
<reference evidence="2 3" key="1">
    <citation type="journal article" date="2017" name="Nature">
        <title>The Apostasia genome and the evolution of orchids.</title>
        <authorList>
            <person name="Zhang G.Q."/>
            <person name="Liu K.W."/>
            <person name="Li Z."/>
            <person name="Lohaus R."/>
            <person name="Hsiao Y.Y."/>
            <person name="Niu S.C."/>
            <person name="Wang J.Y."/>
            <person name="Lin Y.C."/>
            <person name="Xu Q."/>
            <person name="Chen L.J."/>
            <person name="Yoshida K."/>
            <person name="Fujiwara S."/>
            <person name="Wang Z.W."/>
            <person name="Zhang Y.Q."/>
            <person name="Mitsuda N."/>
            <person name="Wang M."/>
            <person name="Liu G.H."/>
            <person name="Pecoraro L."/>
            <person name="Huang H.X."/>
            <person name="Xiao X.J."/>
            <person name="Lin M."/>
            <person name="Wu X.Y."/>
            <person name="Wu W.L."/>
            <person name="Chen Y.Y."/>
            <person name="Chang S.B."/>
            <person name="Sakamoto S."/>
            <person name="Ohme-Takagi M."/>
            <person name="Yagi M."/>
            <person name="Zeng S.J."/>
            <person name="Shen C.Y."/>
            <person name="Yeh C.M."/>
            <person name="Luo Y.B."/>
            <person name="Tsai W.C."/>
            <person name="Van de Peer Y."/>
            <person name="Liu Z.J."/>
        </authorList>
    </citation>
    <scope>NUCLEOTIDE SEQUENCE [LARGE SCALE GENOMIC DNA]</scope>
    <source>
        <strain evidence="3">cv. Shenzhen</strain>
        <tissue evidence="2">Stem</tissue>
    </source>
</reference>
<dbReference type="InterPro" id="IPR044614">
    <property type="entry name" value="STR10"/>
</dbReference>
<organism evidence="2 3">
    <name type="scientific">Apostasia shenzhenica</name>
    <dbReference type="NCBI Taxonomy" id="1088818"/>
    <lineage>
        <taxon>Eukaryota</taxon>
        <taxon>Viridiplantae</taxon>
        <taxon>Streptophyta</taxon>
        <taxon>Embryophyta</taxon>
        <taxon>Tracheophyta</taxon>
        <taxon>Spermatophyta</taxon>
        <taxon>Magnoliopsida</taxon>
        <taxon>Liliopsida</taxon>
        <taxon>Asparagales</taxon>
        <taxon>Orchidaceae</taxon>
        <taxon>Apostasioideae</taxon>
        <taxon>Apostasia</taxon>
    </lineage>
</organism>
<dbReference type="PANTHER" id="PTHR45510:SF1">
    <property type="entry name" value="RHODANESE-LIKE DOMAIN-CONTAINING PROTEIN 10"/>
    <property type="match status" value="1"/>
</dbReference>
<accession>A0A2I0B4F7</accession>
<protein>
    <submittedName>
        <fullName evidence="2">Rhodanese-like domain-containing protein 10</fullName>
    </submittedName>
</protein>